<dbReference type="InterPro" id="IPR011059">
    <property type="entry name" value="Metal-dep_hydrolase_composite"/>
</dbReference>
<comment type="similarity">
    <text evidence="2">Belongs to the metallo-dependent hydrolases superfamily. Hydantoinase/dihydropyrimidinase family.</text>
</comment>
<comment type="function">
    <text evidence="1">Catalyzes the reversible cyclization of carbamoyl aspartate to dihydroorotate.</text>
</comment>
<gene>
    <name evidence="9" type="primary">allB</name>
    <name evidence="11" type="ORF">AMD02_08360</name>
</gene>
<sequence>MKRFDLIIRSSTVVTETTTYRADVAIRNGIVSAITEPGSISGDDGPAIDGTGLHLFSGMVDVHVHFNEPGRTEWEGFASGSKSLAAGGVTTYFDMPLNSNPPTITREELDKKRQLANEKSLVDYRFWGGLVPGNIDHLQDLHDGGVIGFKAFMSECGTDDFQFSHDKTLLKGMKKIAALGSILAVHAESNEMVNALTIIAIEEQRLTVKDYSEARLIVSELEAVERILRFAQLTCCPLHICHVSSRKVLKRIKQAKGEGVNVSVETCPHYLLFSLDEFAEIGYLAKCAPPLRERQEVEDLWDGLMAGEIDLISSDHSPSLPQMKTGKTIFEVWGGIAGCQNTLAVMLTEGYHKRKMPLTQIVQLLSTEPAKRFGLYPQKGTIQVGAEASFTLIDLNESYTLDASDLYYRHPISPYVGQRFRGKVKHTICQGKHVYQDH</sequence>
<dbReference type="UniPathway" id="UPA00395">
    <property type="reaction ID" value="UER00653"/>
</dbReference>
<reference evidence="11" key="1">
    <citation type="submission" date="2015-08" db="EMBL/GenBank/DDBJ databases">
        <title>Complete DNA Sequence of Pseudomonas syringae pv. actinidiae, the Causal Agent of Kiwifruit Canker Disease.</title>
        <authorList>
            <person name="Rikkerink E.H.A."/>
            <person name="Fineran P.C."/>
        </authorList>
    </citation>
    <scope>NUCLEOTIDE SEQUENCE</scope>
    <source>
        <strain evidence="11">DSM 13666</strain>
    </source>
</reference>
<keyword evidence="7 9" id="KW-0378">Hydrolase</keyword>
<feature type="binding site" evidence="9">
    <location>
        <position position="65"/>
    </location>
    <ligand>
        <name>Zn(2+)</name>
        <dbReference type="ChEBI" id="CHEBI:29105"/>
        <label>1</label>
    </ligand>
</feature>
<dbReference type="InterPro" id="IPR032466">
    <property type="entry name" value="Metal_Hydrolase"/>
</dbReference>
<feature type="binding site" description="via carbamate group" evidence="9">
    <location>
        <position position="150"/>
    </location>
    <ligand>
        <name>Zn(2+)</name>
        <dbReference type="ChEBI" id="CHEBI:29105"/>
        <label>2</label>
    </ligand>
</feature>
<name>A0A0M0KJC4_ALKHA</name>
<dbReference type="NCBIfam" id="TIGR03178">
    <property type="entry name" value="allantoinase"/>
    <property type="match status" value="1"/>
</dbReference>
<evidence type="ECO:0000256" key="2">
    <source>
        <dbReference type="ARBA" id="ARBA00008829"/>
    </source>
</evidence>
<dbReference type="InterPro" id="IPR050138">
    <property type="entry name" value="DHOase/Allantoinase_Hydrolase"/>
</dbReference>
<evidence type="ECO:0000256" key="5">
    <source>
        <dbReference type="ARBA" id="ARBA00022631"/>
    </source>
</evidence>
<evidence type="ECO:0000256" key="9">
    <source>
        <dbReference type="HAMAP-Rule" id="MF_01645"/>
    </source>
</evidence>
<evidence type="ECO:0000313" key="11">
    <source>
        <dbReference type="EMBL" id="KOO38879.1"/>
    </source>
</evidence>
<evidence type="ECO:0000256" key="6">
    <source>
        <dbReference type="ARBA" id="ARBA00022723"/>
    </source>
</evidence>
<feature type="binding site" evidence="9">
    <location>
        <position position="315"/>
    </location>
    <ligand>
        <name>Zn(2+)</name>
        <dbReference type="ChEBI" id="CHEBI:29105"/>
        <label>1</label>
    </ligand>
</feature>
<feature type="binding site" evidence="9">
    <location>
        <position position="186"/>
    </location>
    <ligand>
        <name>Zn(2+)</name>
        <dbReference type="ChEBI" id="CHEBI:29105"/>
        <label>2</label>
    </ligand>
</feature>
<dbReference type="EMBL" id="LILD01000001">
    <property type="protein sequence ID" value="KOO38879.1"/>
    <property type="molecule type" value="Genomic_DNA"/>
</dbReference>
<comment type="catalytic activity">
    <reaction evidence="9">
        <text>(S)-allantoin + H2O = allantoate + H(+)</text>
        <dbReference type="Rhea" id="RHEA:17029"/>
        <dbReference type="ChEBI" id="CHEBI:15377"/>
        <dbReference type="ChEBI" id="CHEBI:15378"/>
        <dbReference type="ChEBI" id="CHEBI:15678"/>
        <dbReference type="ChEBI" id="CHEBI:17536"/>
        <dbReference type="EC" id="3.5.2.5"/>
    </reaction>
</comment>
<dbReference type="PANTHER" id="PTHR43668:SF4">
    <property type="entry name" value="ALLANTOINASE"/>
    <property type="match status" value="1"/>
</dbReference>
<dbReference type="Gene3D" id="3.20.20.140">
    <property type="entry name" value="Metal-dependent hydrolases"/>
    <property type="match status" value="1"/>
</dbReference>
<dbReference type="GO" id="GO:0008270">
    <property type="term" value="F:zinc ion binding"/>
    <property type="evidence" value="ECO:0007669"/>
    <property type="project" value="InterPro"/>
</dbReference>
<evidence type="ECO:0000256" key="3">
    <source>
        <dbReference type="ARBA" id="ARBA00010286"/>
    </source>
</evidence>
<dbReference type="GO" id="GO:0050897">
    <property type="term" value="F:cobalt ion binding"/>
    <property type="evidence" value="ECO:0007669"/>
    <property type="project" value="InterPro"/>
</dbReference>
<evidence type="ECO:0000256" key="4">
    <source>
        <dbReference type="ARBA" id="ARBA00011881"/>
    </source>
</evidence>
<dbReference type="GeneID" id="87597844"/>
<dbReference type="InterPro" id="IPR017593">
    <property type="entry name" value="Allantoinase"/>
</dbReference>
<dbReference type="GO" id="GO:0005737">
    <property type="term" value="C:cytoplasm"/>
    <property type="evidence" value="ECO:0007669"/>
    <property type="project" value="TreeGrafter"/>
</dbReference>
<dbReference type="PROSITE" id="PS00482">
    <property type="entry name" value="DIHYDROOROTASE_1"/>
    <property type="match status" value="1"/>
</dbReference>
<dbReference type="Pfam" id="PF01979">
    <property type="entry name" value="Amidohydro_1"/>
    <property type="match status" value="1"/>
</dbReference>
<dbReference type="PATRIC" id="fig|136160.3.peg.2006"/>
<evidence type="ECO:0000256" key="7">
    <source>
        <dbReference type="ARBA" id="ARBA00022801"/>
    </source>
</evidence>
<feature type="binding site" evidence="9">
    <location>
        <position position="63"/>
    </location>
    <ligand>
        <name>Zn(2+)</name>
        <dbReference type="ChEBI" id="CHEBI:29105"/>
        <label>1</label>
    </ligand>
</feature>
<dbReference type="InterPro" id="IPR002195">
    <property type="entry name" value="Dihydroorotase_CS"/>
</dbReference>
<comment type="similarity">
    <text evidence="3">Belongs to the metallo-dependent hydrolases superfamily. DHOase family. Class I DHOase subfamily.</text>
</comment>
<feature type="modified residue" description="N6-carboxylysine" evidence="9">
    <location>
        <position position="150"/>
    </location>
</feature>
<comment type="subunit">
    <text evidence="4 9">Homotetramer.</text>
</comment>
<dbReference type="SUPFAM" id="SSF51338">
    <property type="entry name" value="Composite domain of metallo-dependent hydrolases"/>
    <property type="match status" value="1"/>
</dbReference>
<feature type="binding site" evidence="9">
    <location>
        <position position="242"/>
    </location>
    <ligand>
        <name>Zn(2+)</name>
        <dbReference type="ChEBI" id="CHEBI:29105"/>
        <label>2</label>
    </ligand>
</feature>
<dbReference type="FunFam" id="3.20.20.140:FF:000174">
    <property type="entry name" value="Dihydropyrimidinase-related protein 2"/>
    <property type="match status" value="1"/>
</dbReference>
<dbReference type="InterPro" id="IPR047604">
    <property type="entry name" value="Allantoinase_bact"/>
</dbReference>
<dbReference type="GO" id="GO:0004038">
    <property type="term" value="F:allantoinase activity"/>
    <property type="evidence" value="ECO:0007669"/>
    <property type="project" value="UniProtKB-UniRule"/>
</dbReference>
<comment type="cofactor">
    <cofactor evidence="9">
        <name>Zn(2+)</name>
        <dbReference type="ChEBI" id="CHEBI:29105"/>
    </cofactor>
    <text evidence="9">Binds 2 Zn(2+) ions per subunit.</text>
</comment>
<dbReference type="HAMAP" id="MF_01645">
    <property type="entry name" value="Hydantoinase"/>
    <property type="match status" value="1"/>
</dbReference>
<comment type="function">
    <text evidence="9">Catalyzes the conversion of allantoin (5-ureidohydantoin) to allantoic acid by hydrolytic cleavage of the five-member hydantoin ring.</text>
</comment>
<dbReference type="SUPFAM" id="SSF51556">
    <property type="entry name" value="Metallo-dependent hydrolases"/>
    <property type="match status" value="1"/>
</dbReference>
<evidence type="ECO:0000259" key="10">
    <source>
        <dbReference type="Pfam" id="PF01979"/>
    </source>
</evidence>
<dbReference type="PANTHER" id="PTHR43668">
    <property type="entry name" value="ALLANTOINASE"/>
    <property type="match status" value="1"/>
</dbReference>
<comment type="similarity">
    <text evidence="9">Belongs to the metallo-dependent hydrolases superfamily. Allantoinase family.</text>
</comment>
<protein>
    <recommendedName>
        <fullName evidence="9">Allantoinase</fullName>
        <ecNumber evidence="9">3.5.2.5</ecNumber>
    </recommendedName>
    <alternativeName>
        <fullName evidence="9">Allantoin-utilizing enzyme</fullName>
    </alternativeName>
</protein>
<comment type="caution">
    <text evidence="11">The sequence shown here is derived from an EMBL/GenBank/DDBJ whole genome shotgun (WGS) entry which is preliminary data.</text>
</comment>
<dbReference type="Gene3D" id="2.30.40.10">
    <property type="entry name" value="Urease, subunit C, domain 1"/>
    <property type="match status" value="1"/>
</dbReference>
<keyword evidence="6 9" id="KW-0479">Metal-binding</keyword>
<proteinExistence type="inferred from homology"/>
<feature type="domain" description="Amidohydrolase-related" evidence="10">
    <location>
        <begin position="58"/>
        <end position="434"/>
    </location>
</feature>
<dbReference type="AlphaFoldDB" id="A0A0M0KJC4"/>
<dbReference type="NCBIfam" id="NF004839">
    <property type="entry name" value="PRK06189.1"/>
    <property type="match status" value="1"/>
</dbReference>
<evidence type="ECO:0000256" key="8">
    <source>
        <dbReference type="ARBA" id="ARBA00022833"/>
    </source>
</evidence>
<dbReference type="GO" id="GO:0006145">
    <property type="term" value="P:purine nucleobase catabolic process"/>
    <property type="evidence" value="ECO:0007669"/>
    <property type="project" value="TreeGrafter"/>
</dbReference>
<dbReference type="RefSeq" id="WP_053431014.1">
    <property type="nucleotide sequence ID" value="NZ_CP040441.1"/>
</dbReference>
<comment type="pathway">
    <text evidence="9">Nitrogen metabolism; (S)-allantoin degradation; allantoate from (S)-allantoin: step 1/1.</text>
</comment>
<dbReference type="GO" id="GO:0000256">
    <property type="term" value="P:allantoin catabolic process"/>
    <property type="evidence" value="ECO:0007669"/>
    <property type="project" value="UniProtKB-UniRule"/>
</dbReference>
<organism evidence="11">
    <name type="scientific">Halalkalibacterium halodurans</name>
    <name type="common">Bacillus halodurans</name>
    <dbReference type="NCBI Taxonomy" id="86665"/>
    <lineage>
        <taxon>Bacteria</taxon>
        <taxon>Bacillati</taxon>
        <taxon>Bacillota</taxon>
        <taxon>Bacilli</taxon>
        <taxon>Bacillales</taxon>
        <taxon>Bacillaceae</taxon>
        <taxon>Halalkalibacterium (ex Joshi et al. 2022)</taxon>
    </lineage>
</organism>
<evidence type="ECO:0000256" key="1">
    <source>
        <dbReference type="ARBA" id="ARBA00002368"/>
    </source>
</evidence>
<dbReference type="EC" id="3.5.2.5" evidence="9"/>
<dbReference type="InterPro" id="IPR006680">
    <property type="entry name" value="Amidohydro-rel"/>
</dbReference>
<accession>A0A0M0KJC4</accession>
<comment type="PTM">
    <text evidence="9">Carboxylation allows a single lysine to coordinate two zinc ions.</text>
</comment>
<keyword evidence="5 9" id="KW-0659">Purine metabolism</keyword>
<keyword evidence="8 9" id="KW-0862">Zinc</keyword>
<feature type="binding site" description="via carbamate group" evidence="9">
    <location>
        <position position="150"/>
    </location>
    <ligand>
        <name>Zn(2+)</name>
        <dbReference type="ChEBI" id="CHEBI:29105"/>
        <label>1</label>
    </ligand>
</feature>